<reference evidence="8" key="1">
    <citation type="submission" date="2023-03" db="EMBL/GenBank/DDBJ databases">
        <authorList>
            <person name="Steffen K."/>
            <person name="Cardenas P."/>
        </authorList>
    </citation>
    <scope>NUCLEOTIDE SEQUENCE</scope>
</reference>
<feature type="binding site" evidence="6">
    <location>
        <position position="218"/>
    </location>
    <ligand>
        <name>substrate</name>
    </ligand>
</feature>
<evidence type="ECO:0000256" key="5">
    <source>
        <dbReference type="ARBA" id="ARBA00062453"/>
    </source>
</evidence>
<feature type="region of interest" description="RNA binding; important for wobble base 34 recognition" evidence="6">
    <location>
        <begin position="273"/>
        <end position="277"/>
    </location>
</feature>
<feature type="active site" description="Proton acceptor" evidence="6">
    <location>
        <position position="95"/>
    </location>
</feature>
<feature type="binding site" evidence="6">
    <location>
        <position position="191"/>
    </location>
    <ligand>
        <name>substrate</name>
    </ligand>
</feature>
<feature type="binding site" evidence="6">
    <location>
        <position position="337"/>
    </location>
    <ligand>
        <name>Zn(2+)</name>
        <dbReference type="ChEBI" id="CHEBI:29105"/>
    </ligand>
</feature>
<dbReference type="FunFam" id="3.20.20.105:FF:000001">
    <property type="entry name" value="Queuine tRNA-ribosyltransferase"/>
    <property type="match status" value="1"/>
</dbReference>
<feature type="binding site" evidence="6">
    <location>
        <position position="149"/>
    </location>
    <ligand>
        <name>substrate</name>
    </ligand>
</feature>
<keyword evidence="6" id="KW-0479">Metal-binding</keyword>
<dbReference type="SUPFAM" id="SSF51713">
    <property type="entry name" value="tRNA-guanine transglycosylase"/>
    <property type="match status" value="1"/>
</dbReference>
<dbReference type="NCBIfam" id="TIGR00430">
    <property type="entry name" value="Q_tRNA_tgt"/>
    <property type="match status" value="1"/>
</dbReference>
<evidence type="ECO:0000256" key="2">
    <source>
        <dbReference type="ARBA" id="ARBA00022679"/>
    </source>
</evidence>
<feature type="binding site" evidence="6">
    <location>
        <begin position="95"/>
        <end position="99"/>
    </location>
    <ligand>
        <name>substrate</name>
    </ligand>
</feature>
<comment type="subunit">
    <text evidence="5">Heterodimer of a catalytic subunit QTRT1 and an accessory subunit QTRT2.</text>
</comment>
<name>A0AA35TY73_GEOBA</name>
<evidence type="ECO:0000259" key="7">
    <source>
        <dbReference type="Pfam" id="PF01702"/>
    </source>
</evidence>
<dbReference type="InterPro" id="IPR036511">
    <property type="entry name" value="TGT-like_sf"/>
</dbReference>
<dbReference type="NCBIfam" id="TIGR00449">
    <property type="entry name" value="tgt_general"/>
    <property type="match status" value="1"/>
</dbReference>
<gene>
    <name evidence="8" type="ORF">GBAR_LOCUS30746</name>
</gene>
<evidence type="ECO:0000256" key="4">
    <source>
        <dbReference type="ARBA" id="ARBA00052706"/>
    </source>
</evidence>
<dbReference type="InterPro" id="IPR002616">
    <property type="entry name" value="tRNA_ribo_trans-like"/>
</dbReference>
<comment type="subunit">
    <text evidence="6">Heterodimer of a catalytic subunit and an accessory subunit.</text>
</comment>
<keyword evidence="6" id="KW-0862">Zinc</keyword>
<feature type="domain" description="tRNA-guanine(15) transglycosylase-like" evidence="7">
    <location>
        <begin position="15"/>
        <end position="361"/>
    </location>
</feature>
<dbReference type="PANTHER" id="PTHR46499:SF1">
    <property type="entry name" value="QUEUINE TRNA-RIBOSYLTRANSFERASE"/>
    <property type="match status" value="1"/>
</dbReference>
<dbReference type="GO" id="GO:0005829">
    <property type="term" value="C:cytosol"/>
    <property type="evidence" value="ECO:0007669"/>
    <property type="project" value="TreeGrafter"/>
</dbReference>
<dbReference type="InterPro" id="IPR004803">
    <property type="entry name" value="TGT"/>
</dbReference>
<dbReference type="HAMAP" id="MF_00168">
    <property type="entry name" value="Q_tRNA_Tgt"/>
    <property type="match status" value="1"/>
</dbReference>
<dbReference type="InterPro" id="IPR050076">
    <property type="entry name" value="ArchSynthase1/Queuine_TRR"/>
</dbReference>
<evidence type="ECO:0000256" key="3">
    <source>
        <dbReference type="ARBA" id="ARBA00022694"/>
    </source>
</evidence>
<dbReference type="GO" id="GO:0046872">
    <property type="term" value="F:metal ion binding"/>
    <property type="evidence" value="ECO:0007669"/>
    <property type="project" value="UniProtKB-KW"/>
</dbReference>
<evidence type="ECO:0000313" key="8">
    <source>
        <dbReference type="EMBL" id="CAI8056429.1"/>
    </source>
</evidence>
<comment type="caution">
    <text evidence="8">The sequence shown here is derived from an EMBL/GenBank/DDBJ whole genome shotgun (WGS) entry which is preliminary data.</text>
</comment>
<proteinExistence type="inferred from homology"/>
<dbReference type="EC" id="2.4.2.64" evidence="6"/>
<evidence type="ECO:0000256" key="1">
    <source>
        <dbReference type="ARBA" id="ARBA00022676"/>
    </source>
</evidence>
<dbReference type="GO" id="GO:0008479">
    <property type="term" value="F:tRNA-guanosine(34) queuine transglycosylase activity"/>
    <property type="evidence" value="ECO:0007669"/>
    <property type="project" value="UniProtKB-UniRule"/>
</dbReference>
<comment type="cofactor">
    <cofactor evidence="6">
        <name>Zn(2+)</name>
        <dbReference type="ChEBI" id="CHEBI:29105"/>
    </cofactor>
</comment>
<accession>A0AA35TY73</accession>
<comment type="function">
    <text evidence="6">Catalytic subunit of the queuine tRNA-ribosyltransferase (TGT) that catalyzes the base-exchange of a guanine (G) residue with queuine (Q) at position 34 (anticodon wobble position) in tRNAs with GU(N) anticodons (tRNA-Asp, -Asn, -His and -Tyr), resulting in the hypermodified nucleoside queuosine (7-(((4,5-cis-dihydroxy-2-cyclopenten-1-yl)amino)methyl)-7-deazaguanosine). Catalysis occurs through a double-displacement mechanism. The nucleophile active site attacks the C1' of nucleotide 34 to detach the guanine base from the RNA, forming a covalent enzyme-RNA intermediate. The proton acceptor active site deprotonates the incoming queuine, allowing a nucleophilic attack on the C1' of the ribose to form the product.</text>
</comment>
<dbReference type="Proteomes" id="UP001174909">
    <property type="component" value="Unassembled WGS sequence"/>
</dbReference>
<keyword evidence="2 6" id="KW-0808">Transferase</keyword>
<keyword evidence="6" id="KW-0963">Cytoplasm</keyword>
<dbReference type="PANTHER" id="PTHR46499">
    <property type="entry name" value="QUEUINE TRNA-RIBOSYLTRANSFERASE"/>
    <property type="match status" value="1"/>
</dbReference>
<dbReference type="AlphaFoldDB" id="A0AA35TY73"/>
<evidence type="ECO:0000256" key="6">
    <source>
        <dbReference type="HAMAP-Rule" id="MF_03218"/>
    </source>
</evidence>
<organism evidence="8 9">
    <name type="scientific">Geodia barretti</name>
    <name type="common">Barrett's horny sponge</name>
    <dbReference type="NCBI Taxonomy" id="519541"/>
    <lineage>
        <taxon>Eukaryota</taxon>
        <taxon>Metazoa</taxon>
        <taxon>Porifera</taxon>
        <taxon>Demospongiae</taxon>
        <taxon>Heteroscleromorpha</taxon>
        <taxon>Tetractinellida</taxon>
        <taxon>Astrophorina</taxon>
        <taxon>Geodiidae</taxon>
        <taxon>Geodia</taxon>
    </lineage>
</organism>
<feature type="binding site" evidence="6">
    <location>
        <position position="308"/>
    </location>
    <ligand>
        <name>Zn(2+)</name>
        <dbReference type="ChEBI" id="CHEBI:29105"/>
    </ligand>
</feature>
<sequence length="382" mass="42350">MTESPYTLIHQDKATAARVGKLHTAHGVVNTPIFMPVGTRGTVKACTPEMLSDQIQAKIILANTYHLYLRPGHEIVREAGGLHSFMGWQHPILTDSGGFQVFSLGPLRTITEEGVAFRSTIDGTEHFISPERSIEIQNALGADVIMAFDECPALPNDYDYLKDSMEMTLRWAARSKEAHRNSDQLLFGIVQGGMERDLRQASVDGTVSIGFPGYAIGGLSVGEEKDLMYEVLAYIAPLLPEDKPRYLMGVGTPEDLVYGVRCGIDMFDCVMPTRNARNGSLFTTAGIIRIRNSKYRRDFSPLDPECTCYTCQNFTRTYLRHLHIENEILGSQLHTLHNLHFYVSLMRGIRRAICDGNFAALSDGEPNIGALVKLGQSDGHVV</sequence>
<feature type="binding site" evidence="6">
    <location>
        <position position="311"/>
    </location>
    <ligand>
        <name>Zn(2+)</name>
        <dbReference type="ChEBI" id="CHEBI:29105"/>
    </ligand>
</feature>
<keyword evidence="3 6" id="KW-0819">tRNA processing</keyword>
<comment type="subcellular location">
    <subcellularLocation>
        <location evidence="6">Cytoplasm</location>
    </subcellularLocation>
</comment>
<comment type="catalytic activity">
    <reaction evidence="4 6">
        <text>guanosine(34) in tRNA + queuine = queuosine(34) in tRNA + guanine</text>
        <dbReference type="Rhea" id="RHEA:16633"/>
        <dbReference type="Rhea" id="RHEA-COMP:10341"/>
        <dbReference type="Rhea" id="RHEA-COMP:18571"/>
        <dbReference type="ChEBI" id="CHEBI:16235"/>
        <dbReference type="ChEBI" id="CHEBI:17433"/>
        <dbReference type="ChEBI" id="CHEBI:74269"/>
        <dbReference type="ChEBI" id="CHEBI:194431"/>
        <dbReference type="EC" id="2.4.2.64"/>
    </reaction>
</comment>
<keyword evidence="1 6" id="KW-0328">Glycosyltransferase</keyword>
<evidence type="ECO:0000313" key="9">
    <source>
        <dbReference type="Proteomes" id="UP001174909"/>
    </source>
</evidence>
<dbReference type="EMBL" id="CASHTH010004352">
    <property type="protein sequence ID" value="CAI8056429.1"/>
    <property type="molecule type" value="Genomic_DNA"/>
</dbReference>
<feature type="region of interest" description="RNA binding" evidence="6">
    <location>
        <begin position="249"/>
        <end position="255"/>
    </location>
</feature>
<protein>
    <recommendedName>
        <fullName evidence="6">Queuine tRNA-ribosyltransferase catalytic subunit 1</fullName>
        <ecNumber evidence="6">2.4.2.64</ecNumber>
    </recommendedName>
    <alternativeName>
        <fullName evidence="6">Guanine insertion enzyme</fullName>
    </alternativeName>
    <alternativeName>
        <fullName evidence="6">tRNA-guanine transglycosylase</fullName>
    </alternativeName>
</protein>
<feature type="binding site" evidence="6">
    <location>
        <position position="306"/>
    </location>
    <ligand>
        <name>Zn(2+)</name>
        <dbReference type="ChEBI" id="CHEBI:29105"/>
    </ligand>
</feature>
<dbReference type="Gene3D" id="3.20.20.105">
    <property type="entry name" value="Queuine tRNA-ribosyltransferase-like"/>
    <property type="match status" value="1"/>
</dbReference>
<keyword evidence="9" id="KW-1185">Reference proteome</keyword>
<dbReference type="GO" id="GO:0008616">
    <property type="term" value="P:tRNA queuosine(34) biosynthetic process"/>
    <property type="evidence" value="ECO:0007669"/>
    <property type="project" value="TreeGrafter"/>
</dbReference>
<dbReference type="Pfam" id="PF01702">
    <property type="entry name" value="TGT"/>
    <property type="match status" value="1"/>
</dbReference>
<comment type="similarity">
    <text evidence="6">Belongs to the queuine tRNA-ribosyltransferase family.</text>
</comment>
<feature type="active site" description="Nucleophile" evidence="6">
    <location>
        <position position="268"/>
    </location>
</feature>